<organism evidence="3 4">
    <name type="scientific">Westerdykella ornata</name>
    <dbReference type="NCBI Taxonomy" id="318751"/>
    <lineage>
        <taxon>Eukaryota</taxon>
        <taxon>Fungi</taxon>
        <taxon>Dikarya</taxon>
        <taxon>Ascomycota</taxon>
        <taxon>Pezizomycotina</taxon>
        <taxon>Dothideomycetes</taxon>
        <taxon>Pleosporomycetidae</taxon>
        <taxon>Pleosporales</taxon>
        <taxon>Sporormiaceae</taxon>
        <taxon>Westerdykella</taxon>
    </lineage>
</organism>
<dbReference type="RefSeq" id="XP_033657464.1">
    <property type="nucleotide sequence ID" value="XM_033795195.1"/>
</dbReference>
<dbReference type="OrthoDB" id="5421765at2759"/>
<keyword evidence="2" id="KW-1133">Transmembrane helix</keyword>
<evidence type="ECO:0000256" key="1">
    <source>
        <dbReference type="SAM" id="MobiDB-lite"/>
    </source>
</evidence>
<feature type="transmembrane region" description="Helical" evidence="2">
    <location>
        <begin position="115"/>
        <end position="139"/>
    </location>
</feature>
<dbReference type="AlphaFoldDB" id="A0A6A6JUK2"/>
<keyword evidence="2" id="KW-0812">Transmembrane</keyword>
<keyword evidence="2" id="KW-0472">Membrane</keyword>
<dbReference type="EMBL" id="ML986485">
    <property type="protein sequence ID" value="KAF2279925.1"/>
    <property type="molecule type" value="Genomic_DNA"/>
</dbReference>
<evidence type="ECO:0000313" key="4">
    <source>
        <dbReference type="Proteomes" id="UP000800097"/>
    </source>
</evidence>
<protein>
    <submittedName>
        <fullName evidence="3">Uncharacterized protein</fullName>
    </submittedName>
</protein>
<keyword evidence="4" id="KW-1185">Reference proteome</keyword>
<dbReference type="Proteomes" id="UP000800097">
    <property type="component" value="Unassembled WGS sequence"/>
</dbReference>
<sequence>MGNSLLADSNIGPGGVATYNNVTLIFGTDQTLTYSLDGKDGQKETFGVALTAPAGATATSLIQSVSQLNSIVLTSSSATLASRLPPGSHNRTSPAGNSTHPPTETPEGTSISPGAAAGIAIGCLVAGGILATIVLWLWLGRARRFRRYANTESGTAALMFRGEKGPTPHVSSLGSGSPIPQGLDNILPQPLEDKAITAGMSGLGLAIKNHVQSFYQTGRVSPGLLDLEELQALGSDAPISTGTLSTLLSNSGTREVALRFCTAWVVVSRMQLSSEFEKTLLPREFAQCFQAMAIGNRTSHAQALLFARWRALSAELAQTTYVRNPFSQSDPRHLNVEKTIHALDGILLPYKDSRMDNAQRLQNLREILRRAANFAFTLFSQPSTWDFDWQEQHGVLSGSLCIFPALVQVTDELGEPIKPPRVFTEAIVRRLDG</sequence>
<feature type="region of interest" description="Disordered" evidence="1">
    <location>
        <begin position="82"/>
        <end position="111"/>
    </location>
</feature>
<proteinExistence type="predicted"/>
<evidence type="ECO:0000313" key="3">
    <source>
        <dbReference type="EMBL" id="KAF2279925.1"/>
    </source>
</evidence>
<dbReference type="GeneID" id="54548370"/>
<reference evidence="3" key="1">
    <citation type="journal article" date="2020" name="Stud. Mycol.">
        <title>101 Dothideomycetes genomes: a test case for predicting lifestyles and emergence of pathogens.</title>
        <authorList>
            <person name="Haridas S."/>
            <person name="Albert R."/>
            <person name="Binder M."/>
            <person name="Bloem J."/>
            <person name="Labutti K."/>
            <person name="Salamov A."/>
            <person name="Andreopoulos B."/>
            <person name="Baker S."/>
            <person name="Barry K."/>
            <person name="Bills G."/>
            <person name="Bluhm B."/>
            <person name="Cannon C."/>
            <person name="Castanera R."/>
            <person name="Culley D."/>
            <person name="Daum C."/>
            <person name="Ezra D."/>
            <person name="Gonzalez J."/>
            <person name="Henrissat B."/>
            <person name="Kuo A."/>
            <person name="Liang C."/>
            <person name="Lipzen A."/>
            <person name="Lutzoni F."/>
            <person name="Magnuson J."/>
            <person name="Mondo S."/>
            <person name="Nolan M."/>
            <person name="Ohm R."/>
            <person name="Pangilinan J."/>
            <person name="Park H.-J."/>
            <person name="Ramirez L."/>
            <person name="Alfaro M."/>
            <person name="Sun H."/>
            <person name="Tritt A."/>
            <person name="Yoshinaga Y."/>
            <person name="Zwiers L.-H."/>
            <person name="Turgeon B."/>
            <person name="Goodwin S."/>
            <person name="Spatafora J."/>
            <person name="Crous P."/>
            <person name="Grigoriev I."/>
        </authorList>
    </citation>
    <scope>NUCLEOTIDE SEQUENCE</scope>
    <source>
        <strain evidence="3">CBS 379.55</strain>
    </source>
</reference>
<accession>A0A6A6JUK2</accession>
<feature type="compositionally biased region" description="Polar residues" evidence="1">
    <location>
        <begin position="89"/>
        <end position="111"/>
    </location>
</feature>
<gene>
    <name evidence="3" type="ORF">EI97DRAFT_369567</name>
</gene>
<evidence type="ECO:0000256" key="2">
    <source>
        <dbReference type="SAM" id="Phobius"/>
    </source>
</evidence>
<name>A0A6A6JUK2_WESOR</name>